<dbReference type="InterPro" id="IPR001926">
    <property type="entry name" value="TrpB-like_PALP"/>
</dbReference>
<name>A0AB39HP05_9BACI</name>
<accession>A0AB39HP05</accession>
<organism evidence="4">
    <name type="scientific">Ornithinibacillus sp. 4-3</name>
    <dbReference type="NCBI Taxonomy" id="3231488"/>
    <lineage>
        <taxon>Bacteria</taxon>
        <taxon>Bacillati</taxon>
        <taxon>Bacillota</taxon>
        <taxon>Bacilli</taxon>
        <taxon>Bacillales</taxon>
        <taxon>Bacillaceae</taxon>
        <taxon>Ornithinibacillus</taxon>
    </lineage>
</organism>
<dbReference type="InterPro" id="IPR019871">
    <property type="entry name" value="DiNH2propionate_NH3-lyase_sub"/>
</dbReference>
<dbReference type="InterPro" id="IPR036052">
    <property type="entry name" value="TrpB-like_PALP_sf"/>
</dbReference>
<dbReference type="NCBIfam" id="NF006058">
    <property type="entry name" value="PRK08206.1"/>
    <property type="match status" value="1"/>
</dbReference>
<dbReference type="Pfam" id="PF00291">
    <property type="entry name" value="PALP"/>
    <property type="match status" value="1"/>
</dbReference>
<dbReference type="AlphaFoldDB" id="A0AB39HP05"/>
<dbReference type="PANTHER" id="PTHR42937:SF1">
    <property type="entry name" value="DIAMINOPROPIONATE AMMONIA-LYASE"/>
    <property type="match status" value="1"/>
</dbReference>
<dbReference type="GO" id="GO:0030170">
    <property type="term" value="F:pyridoxal phosphate binding"/>
    <property type="evidence" value="ECO:0007669"/>
    <property type="project" value="InterPro"/>
</dbReference>
<gene>
    <name evidence="4" type="primary">dpaL</name>
    <name evidence="4" type="ORF">AB4Y30_04820</name>
</gene>
<keyword evidence="4" id="KW-0456">Lyase</keyword>
<proteinExistence type="predicted"/>
<dbReference type="GO" id="GO:0008838">
    <property type="term" value="F:diaminopropionate ammonia-lyase activity"/>
    <property type="evidence" value="ECO:0007669"/>
    <property type="project" value="UniProtKB-EC"/>
</dbReference>
<keyword evidence="2" id="KW-0663">Pyridoxal phosphate</keyword>
<reference evidence="4" key="1">
    <citation type="submission" date="2024-07" db="EMBL/GenBank/DDBJ databases">
        <title>Halotolerant mesophilic bacterium Ornithinibacillus sp. 4-3, sp. nov., isolated from soil.</title>
        <authorList>
            <person name="Sidarenka A.V."/>
            <person name="Guliayeva D.E."/>
            <person name="Leanovich S.I."/>
            <person name="Hileuskaya K.S."/>
            <person name="Akhremchuk A.E."/>
            <person name="Sikolenko M.A."/>
            <person name="Valentovich L.N."/>
        </authorList>
    </citation>
    <scope>NUCLEOTIDE SEQUENCE</scope>
    <source>
        <strain evidence="4">4-3</strain>
    </source>
</reference>
<dbReference type="NCBIfam" id="TIGR03528">
    <property type="entry name" value="2_3_DAP_am_ly"/>
    <property type="match status" value="1"/>
</dbReference>
<dbReference type="CDD" id="cd00640">
    <property type="entry name" value="Trp-synth-beta_II"/>
    <property type="match status" value="1"/>
</dbReference>
<dbReference type="NCBIfam" id="TIGR01747">
    <property type="entry name" value="diampropi_NH3ly"/>
    <property type="match status" value="1"/>
</dbReference>
<protein>
    <submittedName>
        <fullName evidence="4">Diaminopropionate ammonia-lyase</fullName>
        <ecNumber evidence="4">4.3.1.15</ecNumber>
    </submittedName>
</protein>
<comment type="cofactor">
    <cofactor evidence="1">
        <name>pyridoxal 5'-phosphate</name>
        <dbReference type="ChEBI" id="CHEBI:597326"/>
    </cofactor>
</comment>
<dbReference type="RefSeq" id="WP_368654355.1">
    <property type="nucleotide sequence ID" value="NZ_CP162599.1"/>
</dbReference>
<dbReference type="EMBL" id="CP162599">
    <property type="protein sequence ID" value="XDK33677.1"/>
    <property type="molecule type" value="Genomic_DNA"/>
</dbReference>
<feature type="domain" description="Tryptophan synthase beta chain-like PALP" evidence="3">
    <location>
        <begin position="42"/>
        <end position="365"/>
    </location>
</feature>
<dbReference type="GO" id="GO:1901605">
    <property type="term" value="P:alpha-amino acid metabolic process"/>
    <property type="evidence" value="ECO:0007669"/>
    <property type="project" value="UniProtKB-ARBA"/>
</dbReference>
<dbReference type="InterPro" id="IPR010081">
    <property type="entry name" value="DiNH2opropionate_NH3_lyase"/>
</dbReference>
<sequence length="408" mass="45396">MAQKISFQKNLMKEDSNYLEQASVFSHEAARKAGRFQSTHPLYAQTPLVSLQHLANHIGVKHLFVKDESYRFGLNAFKVLGGIYAIGSYLAKRLNRDIETLSFEELKSEAVKEELGEITFISATDGNHGKGVAWAARELGHRAVIYLPKGASEHREQAIVDEGAIVEVTKFNYDESVRLAAQTAFEKDWVVLQDTSWEGYEEIPEWIIQGYATLASEAVQQIKEHTEKAPTHVFLQAGVGSFAASVAAYFLHAFKEKPPKIILVEPHEANCYYRSFVSNEEIYEIVYGEMDTIMAGLACGEPNPAAWEFLRRYTDVSFSCDESIAAVGMRILGHPLDEDQRIIAGESGAVTAGLVYCLATDEALHEAKTALDLDENASIIVVNTEGNTNPDNYRNIVWEGAFAYQAEK</sequence>
<evidence type="ECO:0000259" key="3">
    <source>
        <dbReference type="Pfam" id="PF00291"/>
    </source>
</evidence>
<dbReference type="PANTHER" id="PTHR42937">
    <property type="match status" value="1"/>
</dbReference>
<evidence type="ECO:0000313" key="4">
    <source>
        <dbReference type="EMBL" id="XDK33677.1"/>
    </source>
</evidence>
<evidence type="ECO:0000256" key="1">
    <source>
        <dbReference type="ARBA" id="ARBA00001933"/>
    </source>
</evidence>
<evidence type="ECO:0000256" key="2">
    <source>
        <dbReference type="ARBA" id="ARBA00022898"/>
    </source>
</evidence>
<dbReference type="Gene3D" id="3.40.50.1100">
    <property type="match status" value="3"/>
</dbReference>
<dbReference type="SUPFAM" id="SSF53686">
    <property type="entry name" value="Tryptophan synthase beta subunit-like PLP-dependent enzymes"/>
    <property type="match status" value="1"/>
</dbReference>
<dbReference type="EC" id="4.3.1.15" evidence="4"/>